<accession>A0A8S5U6Q6</accession>
<protein>
    <submittedName>
        <fullName evidence="1">Tail assembly chaperone protein</fullName>
    </submittedName>
</protein>
<dbReference type="Gene3D" id="3.30.2220.30">
    <property type="match status" value="1"/>
</dbReference>
<proteinExistence type="predicted"/>
<dbReference type="Pfam" id="PF08890">
    <property type="entry name" value="Phage_TAC_5"/>
    <property type="match status" value="1"/>
</dbReference>
<sequence>MATKNVNLENEAAVEMTEDEKKATVRKYENDILGGLMAAAAYKTDAEEAVPIEIKRNGAVVLSFRIRPMGEDEYLKCKKDNTNYKRNKQLGTRVAESVDAARYRAQLIYEATVEEDRDKIWDNRDAWKNLNVLNGIDLVEVVLKSGEKDEILSKLDEISGYQPTMEDVAKN</sequence>
<dbReference type="InterPro" id="IPR038559">
    <property type="entry name" value="XkdN-like_sf"/>
</dbReference>
<dbReference type="EMBL" id="BK016023">
    <property type="protein sequence ID" value="DAF90169.1"/>
    <property type="molecule type" value="Genomic_DNA"/>
</dbReference>
<organism evidence="1">
    <name type="scientific">Myoviridae sp. ct3Oc10</name>
    <dbReference type="NCBI Taxonomy" id="2825025"/>
    <lineage>
        <taxon>Viruses</taxon>
        <taxon>Duplodnaviria</taxon>
        <taxon>Heunggongvirae</taxon>
        <taxon>Uroviricota</taxon>
        <taxon>Caudoviricetes</taxon>
    </lineage>
</organism>
<dbReference type="InterPro" id="IPR014986">
    <property type="entry name" value="XkdN-like"/>
</dbReference>
<evidence type="ECO:0000313" key="1">
    <source>
        <dbReference type="EMBL" id="DAF90169.1"/>
    </source>
</evidence>
<reference evidence="1" key="1">
    <citation type="journal article" date="2021" name="Proc. Natl. Acad. Sci. U.S.A.">
        <title>A Catalog of Tens of Thousands of Viruses from Human Metagenomes Reveals Hidden Associations with Chronic Diseases.</title>
        <authorList>
            <person name="Tisza M.J."/>
            <person name="Buck C.B."/>
        </authorList>
    </citation>
    <scope>NUCLEOTIDE SEQUENCE</scope>
    <source>
        <strain evidence="1">Ct3Oc10</strain>
    </source>
</reference>
<name>A0A8S5U6Q6_9CAUD</name>